<keyword evidence="4" id="KW-0067">ATP-binding</keyword>
<proteinExistence type="predicted"/>
<dbReference type="PANTHER" id="PTHR45766:SF6">
    <property type="entry name" value="SWI_SNF-RELATED MATRIX-ASSOCIATED ACTIN-DEPENDENT REGULATOR OF CHROMATIN SUBFAMILY A-LIKE PROTEIN 1"/>
    <property type="match status" value="1"/>
</dbReference>
<dbReference type="InterPro" id="IPR027417">
    <property type="entry name" value="P-loop_NTPase"/>
</dbReference>
<dbReference type="Pfam" id="PF00176">
    <property type="entry name" value="SNF2-rel_dom"/>
    <property type="match status" value="1"/>
</dbReference>
<evidence type="ECO:0008006" key="9">
    <source>
        <dbReference type="Google" id="ProtNLM"/>
    </source>
</evidence>
<evidence type="ECO:0000259" key="5">
    <source>
        <dbReference type="PROSITE" id="PS51192"/>
    </source>
</evidence>
<reference evidence="7 8" key="1">
    <citation type="submission" date="2014-02" db="EMBL/GenBank/DDBJ databases">
        <title>The small core and large imbalanced accessory genome model reveals a collaborative survival strategy of Sorangium cellulosum strains in nature.</title>
        <authorList>
            <person name="Han K."/>
            <person name="Peng R."/>
            <person name="Blom J."/>
            <person name="Li Y.-Z."/>
        </authorList>
    </citation>
    <scope>NUCLEOTIDE SEQUENCE [LARGE SCALE GENOMIC DNA]</scope>
    <source>
        <strain evidence="7 8">So0007-03</strain>
    </source>
</reference>
<gene>
    <name evidence="7" type="ORF">BE21_19810</name>
</gene>
<dbReference type="PANTHER" id="PTHR45766">
    <property type="entry name" value="DNA ANNEALING HELICASE AND ENDONUCLEASE ZRANB3 FAMILY MEMBER"/>
    <property type="match status" value="1"/>
</dbReference>
<evidence type="ECO:0000313" key="8">
    <source>
        <dbReference type="Proteomes" id="UP000075502"/>
    </source>
</evidence>
<dbReference type="InterPro" id="IPR014001">
    <property type="entry name" value="Helicase_ATP-bd"/>
</dbReference>
<dbReference type="InterPro" id="IPR049730">
    <property type="entry name" value="SNF2/RAD54-like_C"/>
</dbReference>
<dbReference type="PROSITE" id="PS51194">
    <property type="entry name" value="HELICASE_CTER"/>
    <property type="match status" value="1"/>
</dbReference>
<protein>
    <recommendedName>
        <fullName evidence="9">Helicase</fullName>
    </recommendedName>
</protein>
<dbReference type="PROSITE" id="PS51192">
    <property type="entry name" value="HELICASE_ATP_BIND_1"/>
    <property type="match status" value="1"/>
</dbReference>
<evidence type="ECO:0000256" key="3">
    <source>
        <dbReference type="ARBA" id="ARBA00022806"/>
    </source>
</evidence>
<dbReference type="Gene3D" id="3.40.50.300">
    <property type="entry name" value="P-loop containing nucleotide triphosphate hydrolases"/>
    <property type="match status" value="1"/>
</dbReference>
<dbReference type="InterPro" id="IPR000330">
    <property type="entry name" value="SNF2_N"/>
</dbReference>
<organism evidence="7 8">
    <name type="scientific">Sorangium cellulosum</name>
    <name type="common">Polyangium cellulosum</name>
    <dbReference type="NCBI Taxonomy" id="56"/>
    <lineage>
        <taxon>Bacteria</taxon>
        <taxon>Pseudomonadati</taxon>
        <taxon>Myxococcota</taxon>
        <taxon>Polyangia</taxon>
        <taxon>Polyangiales</taxon>
        <taxon>Polyangiaceae</taxon>
        <taxon>Sorangium</taxon>
    </lineage>
</organism>
<keyword evidence="3" id="KW-0347">Helicase</keyword>
<accession>A0A150TWE8</accession>
<evidence type="ECO:0000259" key="6">
    <source>
        <dbReference type="PROSITE" id="PS51194"/>
    </source>
</evidence>
<evidence type="ECO:0000256" key="2">
    <source>
        <dbReference type="ARBA" id="ARBA00022801"/>
    </source>
</evidence>
<dbReference type="GO" id="GO:0016787">
    <property type="term" value="F:hydrolase activity"/>
    <property type="evidence" value="ECO:0007669"/>
    <property type="project" value="UniProtKB-KW"/>
</dbReference>
<dbReference type="InterPro" id="IPR057342">
    <property type="entry name" value="DEXDc_RapA"/>
</dbReference>
<dbReference type="InterPro" id="IPR038718">
    <property type="entry name" value="SNF2-like_sf"/>
</dbReference>
<dbReference type="EMBL" id="JEME01000783">
    <property type="protein sequence ID" value="KYG09041.1"/>
    <property type="molecule type" value="Genomic_DNA"/>
</dbReference>
<evidence type="ECO:0000313" key="7">
    <source>
        <dbReference type="EMBL" id="KYG09041.1"/>
    </source>
</evidence>
<keyword evidence="2" id="KW-0378">Hydrolase</keyword>
<comment type="caution">
    <text evidence="7">The sequence shown here is derived from an EMBL/GenBank/DDBJ whole genome shotgun (WGS) entry which is preliminary data.</text>
</comment>
<evidence type="ECO:0000256" key="4">
    <source>
        <dbReference type="ARBA" id="ARBA00022840"/>
    </source>
</evidence>
<name>A0A150TWE8_SORCE</name>
<dbReference type="CDD" id="cd18793">
    <property type="entry name" value="SF2_C_SNF"/>
    <property type="match status" value="1"/>
</dbReference>
<dbReference type="Gene3D" id="3.40.50.10810">
    <property type="entry name" value="Tandem AAA-ATPase domain"/>
    <property type="match status" value="1"/>
</dbReference>
<dbReference type="GO" id="GO:0005524">
    <property type="term" value="F:ATP binding"/>
    <property type="evidence" value="ECO:0007669"/>
    <property type="project" value="UniProtKB-KW"/>
</dbReference>
<dbReference type="Proteomes" id="UP000075502">
    <property type="component" value="Unassembled WGS sequence"/>
</dbReference>
<feature type="domain" description="Helicase ATP-binding" evidence="5">
    <location>
        <begin position="110"/>
        <end position="287"/>
    </location>
</feature>
<dbReference type="CDD" id="cd18011">
    <property type="entry name" value="DEXDc_RapA"/>
    <property type="match status" value="1"/>
</dbReference>
<dbReference type="SMART" id="SM00490">
    <property type="entry name" value="HELICc"/>
    <property type="match status" value="1"/>
</dbReference>
<evidence type="ECO:0000256" key="1">
    <source>
        <dbReference type="ARBA" id="ARBA00022741"/>
    </source>
</evidence>
<dbReference type="SUPFAM" id="SSF52540">
    <property type="entry name" value="P-loop containing nucleoside triphosphate hydrolases"/>
    <property type="match status" value="2"/>
</dbReference>
<dbReference type="InterPro" id="IPR001650">
    <property type="entry name" value="Helicase_C-like"/>
</dbReference>
<dbReference type="SMART" id="SM00487">
    <property type="entry name" value="DEXDc"/>
    <property type="match status" value="1"/>
</dbReference>
<dbReference type="AlphaFoldDB" id="A0A150TWE8"/>
<dbReference type="GO" id="GO:0004386">
    <property type="term" value="F:helicase activity"/>
    <property type="evidence" value="ECO:0007669"/>
    <property type="project" value="UniProtKB-KW"/>
</dbReference>
<feature type="domain" description="Helicase C-terminal" evidence="6">
    <location>
        <begin position="498"/>
        <end position="667"/>
    </location>
</feature>
<dbReference type="Pfam" id="PF00271">
    <property type="entry name" value="Helicase_C"/>
    <property type="match status" value="1"/>
</dbReference>
<keyword evidence="1" id="KW-0547">Nucleotide-binding</keyword>
<sequence length="1074" mass="119870">MQEVLPGTEVLARGLRWEVVHVQPGADAALFRLRCLESALRGQEIDLVSPFEHIEPLTAPIEPARAAQLPAFRVYHDAFLLEQALGPHALLAAQPGRLKIQAYQLVPVLRALGMPRPRLLIADDVGLGKTIEAGLVLAELIARRRAHRVLIVSPAGPLLVQWQSELRERFGLRFRAIDAAALQDIRHENELGANPFDHVALGIVSLQFARQEKVVADIERSHFDVVIIDEAHHVAKLGSAGDRADSQQRTLAEVLAQRSDALLLLTATPHDGFDAHFASLLHLLDPSLLDGRGDLRGDRYRAHVVRRVKRHITDPETGEQLFRKRQIVPERVSFANRPNFSAFQQAMLALIVPPLRRALKRKSFGDALAFIALLKRSVSTVRAAAGTIDAVLERFEDLVKKKGDLQEERRQRIRSLRDLVRRSERFGSLSYEEEQDLALLEAEDIASELVEASPGELLDQLRRESRREQDRLRQIKDTNGALEELARLAAKAAPEDPKLEAVLAQIQAIRAREPNANVLVYTEYADSQKAVAEYLEAASKRGDLGGEVSAIRGEHSEKEREDVTAAFTSRDGIVLVSTDASAEGLNLHARCHHLIHVELPYNPNRLEQRNGRIDRYGQQLEPIIRYLYLADTFEERLLYRLVDKYERQRKRLGFMPNTLGLSATELSSGKLLEGLADERDGLFARMRELVPATPSDDEKSPMVRDLFAEMDKVFENFERATKSRAWLGDVGIAADPKTLQDAAEAQRRGYQLGAVNLVDFVRDAVRADSPVPRAVSDEPGGILALKLPPEWLFGLDEMPGYDAATSTLRITRKVDQLHDDAGRPLAYLGRAHPIVRRALDRVRNVRFGGSGQYLDRRVAAARGDSDEPEILYTFLGQVRSRADRELERVIAVRIARSGALRVLVDADGWSRLLAPERAHPPANMWETHFKTWARVEDPRAQKAAGDAFAEIAAAFATEHRAAMDAEQRDINAWLNLRAKELCGDPVKQTTLQMGLFGAEPQSELPRHKTLTAALDRLAAFASDGQQPARLRGEAQAILRLHRDRGDRVALRSELDPARLLPLGLLLLVPQRGGN</sequence>